<comment type="caution">
    <text evidence="1">The sequence shown here is derived from an EMBL/GenBank/DDBJ whole genome shotgun (WGS) entry which is preliminary data.</text>
</comment>
<accession>A0AA88I6W2</accession>
<name>A0AA88I6W2_ARTSF</name>
<sequence length="169" mass="19704">MMGLCKVYTMNTKSPKEAKKMAYGVELMRKFKKWAAVYGDEKTKKFQHPFGCAQKMFYFVLEGEFWESEFEPEQPLELLQSTSSKKEAGSFNWKGDIRKKMKEMGLYKVYHTNPKSIEESQKMAYGVKLNEDFKKWASVCGDPNTKKSTNQFGSTQKIVFFLLEGTKYK</sequence>
<dbReference type="AlphaFoldDB" id="A0AA88I6W2"/>
<dbReference type="EMBL" id="JAVRJZ010000004">
    <property type="protein sequence ID" value="KAK2723803.1"/>
    <property type="molecule type" value="Genomic_DNA"/>
</dbReference>
<gene>
    <name evidence="1" type="ORF">QYM36_002222</name>
</gene>
<protein>
    <submittedName>
        <fullName evidence="1">Uncharacterized protein</fullName>
    </submittedName>
</protein>
<organism evidence="1 2">
    <name type="scientific">Artemia franciscana</name>
    <name type="common">Brine shrimp</name>
    <name type="synonym">Artemia sanfranciscana</name>
    <dbReference type="NCBI Taxonomy" id="6661"/>
    <lineage>
        <taxon>Eukaryota</taxon>
        <taxon>Metazoa</taxon>
        <taxon>Ecdysozoa</taxon>
        <taxon>Arthropoda</taxon>
        <taxon>Crustacea</taxon>
        <taxon>Branchiopoda</taxon>
        <taxon>Anostraca</taxon>
        <taxon>Artemiidae</taxon>
        <taxon>Artemia</taxon>
    </lineage>
</organism>
<evidence type="ECO:0000313" key="1">
    <source>
        <dbReference type="EMBL" id="KAK2723803.1"/>
    </source>
</evidence>
<keyword evidence="2" id="KW-1185">Reference proteome</keyword>
<dbReference type="Proteomes" id="UP001187531">
    <property type="component" value="Unassembled WGS sequence"/>
</dbReference>
<evidence type="ECO:0000313" key="2">
    <source>
        <dbReference type="Proteomes" id="UP001187531"/>
    </source>
</evidence>
<reference evidence="1" key="1">
    <citation type="submission" date="2023-07" db="EMBL/GenBank/DDBJ databases">
        <title>Chromosome-level genome assembly of Artemia franciscana.</title>
        <authorList>
            <person name="Jo E."/>
        </authorList>
    </citation>
    <scope>NUCLEOTIDE SEQUENCE</scope>
    <source>
        <tissue evidence="1">Whole body</tissue>
    </source>
</reference>
<proteinExistence type="predicted"/>